<comment type="similarity">
    <text evidence="1">Belongs to the RutC family.</text>
</comment>
<reference evidence="2" key="1">
    <citation type="submission" date="2018-05" db="EMBL/GenBank/DDBJ databases">
        <authorList>
            <person name="Lanie J.A."/>
            <person name="Ng W.-L."/>
            <person name="Kazmierczak K.M."/>
            <person name="Andrzejewski T.M."/>
            <person name="Davidsen T.M."/>
            <person name="Wayne K.J."/>
            <person name="Tettelin H."/>
            <person name="Glass J.I."/>
            <person name="Rusch D."/>
            <person name="Podicherti R."/>
            <person name="Tsui H.-C.T."/>
            <person name="Winkler M.E."/>
        </authorList>
    </citation>
    <scope>NUCLEOTIDE SEQUENCE</scope>
</reference>
<gene>
    <name evidence="2" type="ORF">METZ01_LOCUS481269</name>
</gene>
<organism evidence="2">
    <name type="scientific">marine metagenome</name>
    <dbReference type="NCBI Taxonomy" id="408172"/>
    <lineage>
        <taxon>unclassified sequences</taxon>
        <taxon>metagenomes</taxon>
        <taxon>ecological metagenomes</taxon>
    </lineage>
</organism>
<dbReference type="PANTHER" id="PTHR11803">
    <property type="entry name" value="2-IMINOBUTANOATE/2-IMINOPROPANOATE DEAMINASE RIDA"/>
    <property type="match status" value="1"/>
</dbReference>
<evidence type="ECO:0000256" key="1">
    <source>
        <dbReference type="ARBA" id="ARBA00010552"/>
    </source>
</evidence>
<name>A0A383C9U2_9ZZZZ</name>
<dbReference type="PANTHER" id="PTHR11803:SF58">
    <property type="entry name" value="PROTEIN HMF1-RELATED"/>
    <property type="match status" value="1"/>
</dbReference>
<accession>A0A383C9U2</accession>
<dbReference type="Pfam" id="PF01042">
    <property type="entry name" value="Ribonuc_L-PSP"/>
    <property type="match status" value="1"/>
</dbReference>
<dbReference type="GO" id="GO:0005829">
    <property type="term" value="C:cytosol"/>
    <property type="evidence" value="ECO:0007669"/>
    <property type="project" value="TreeGrafter"/>
</dbReference>
<evidence type="ECO:0000313" key="2">
    <source>
        <dbReference type="EMBL" id="SVE28415.1"/>
    </source>
</evidence>
<sequence>MSILKHITNQPDVASPSGLYSLAVRVPAGDLIFVSGQTASDTDGNLVGKCDIGIQTRQVFKNLGNVLSSEEADFKNVIEFTIYIVGNDSVKPFLETRAEVFKTIYPDGCYPCSTLVNVSSLGGSDAMVEISATAMTPNN</sequence>
<dbReference type="SUPFAM" id="SSF55298">
    <property type="entry name" value="YjgF-like"/>
    <property type="match status" value="1"/>
</dbReference>
<protein>
    <submittedName>
        <fullName evidence="2">Uncharacterized protein</fullName>
    </submittedName>
</protein>
<dbReference type="InterPro" id="IPR035959">
    <property type="entry name" value="RutC-like_sf"/>
</dbReference>
<proteinExistence type="inferred from homology"/>
<dbReference type="Gene3D" id="3.30.1330.40">
    <property type="entry name" value="RutC-like"/>
    <property type="match status" value="1"/>
</dbReference>
<dbReference type="AlphaFoldDB" id="A0A383C9U2"/>
<dbReference type="CDD" id="cd00448">
    <property type="entry name" value="YjgF_YER057c_UK114_family"/>
    <property type="match status" value="1"/>
</dbReference>
<dbReference type="EMBL" id="UINC01206679">
    <property type="protein sequence ID" value="SVE28415.1"/>
    <property type="molecule type" value="Genomic_DNA"/>
</dbReference>
<dbReference type="InterPro" id="IPR006175">
    <property type="entry name" value="YjgF/YER057c/UK114"/>
</dbReference>
<dbReference type="GO" id="GO:0019239">
    <property type="term" value="F:deaminase activity"/>
    <property type="evidence" value="ECO:0007669"/>
    <property type="project" value="TreeGrafter"/>
</dbReference>